<evidence type="ECO:0000313" key="9">
    <source>
        <dbReference type="EMBL" id="TKA72427.1"/>
    </source>
</evidence>
<dbReference type="GO" id="GO:0005758">
    <property type="term" value="C:mitochondrial intermembrane space"/>
    <property type="evidence" value="ECO:0007669"/>
    <property type="project" value="TreeGrafter"/>
</dbReference>
<organism evidence="9 10">
    <name type="scientific">Friedmanniomyces simplex</name>
    <dbReference type="NCBI Taxonomy" id="329884"/>
    <lineage>
        <taxon>Eukaryota</taxon>
        <taxon>Fungi</taxon>
        <taxon>Dikarya</taxon>
        <taxon>Ascomycota</taxon>
        <taxon>Pezizomycotina</taxon>
        <taxon>Dothideomycetes</taxon>
        <taxon>Dothideomycetidae</taxon>
        <taxon>Mycosphaerellales</taxon>
        <taxon>Teratosphaeriaceae</taxon>
        <taxon>Friedmanniomyces</taxon>
    </lineage>
</organism>
<feature type="region of interest" description="Disordered" evidence="8">
    <location>
        <begin position="125"/>
        <end position="144"/>
    </location>
</feature>
<dbReference type="InterPro" id="IPR036467">
    <property type="entry name" value="LS/RS_sf"/>
</dbReference>
<comment type="function">
    <text evidence="7">Catalyzes the formation of 6,7-dimethyl-8-ribityllumazine by condensation of 5-amino-6-(D-ribitylamino)uracil with 3,4-dihydroxy-2-butanone 4-phosphate. This is the penultimate step in the biosynthesis of riboflavin.</text>
</comment>
<dbReference type="PANTHER" id="PTHR21058:SF0">
    <property type="entry name" value="6,7-DIMETHYL-8-RIBITYLLUMAZINE SYNTHASE"/>
    <property type="match status" value="1"/>
</dbReference>
<dbReference type="Pfam" id="PF00885">
    <property type="entry name" value="DMRL_synthase"/>
    <property type="match status" value="2"/>
</dbReference>
<dbReference type="GO" id="GO:0009231">
    <property type="term" value="P:riboflavin biosynthetic process"/>
    <property type="evidence" value="ECO:0007669"/>
    <property type="project" value="UniProtKB-UniPathway"/>
</dbReference>
<evidence type="ECO:0000256" key="7">
    <source>
        <dbReference type="RuleBase" id="RU003795"/>
    </source>
</evidence>
<evidence type="ECO:0000256" key="1">
    <source>
        <dbReference type="ARBA" id="ARBA00004917"/>
    </source>
</evidence>
<dbReference type="GO" id="GO:0009349">
    <property type="term" value="C:riboflavin synthase complex"/>
    <property type="evidence" value="ECO:0007669"/>
    <property type="project" value="UniProtKB-UniRule"/>
</dbReference>
<comment type="pathway">
    <text evidence="1 7">Cofactor biosynthesis; riboflavin biosynthesis; riboflavin from 2-hydroxy-3-oxobutyl phosphate and 5-amino-6-(D-ribitylamino)uracil: step 1/2.</text>
</comment>
<dbReference type="InterPro" id="IPR034964">
    <property type="entry name" value="LS"/>
</dbReference>
<proteinExistence type="inferred from homology"/>
<comment type="catalytic activity">
    <reaction evidence="6 7">
        <text>(2S)-2-hydroxy-3-oxobutyl phosphate + 5-amino-6-(D-ribitylamino)uracil = 6,7-dimethyl-8-(1-D-ribityl)lumazine + phosphate + 2 H2O + H(+)</text>
        <dbReference type="Rhea" id="RHEA:26152"/>
        <dbReference type="ChEBI" id="CHEBI:15377"/>
        <dbReference type="ChEBI" id="CHEBI:15378"/>
        <dbReference type="ChEBI" id="CHEBI:15934"/>
        <dbReference type="ChEBI" id="CHEBI:43474"/>
        <dbReference type="ChEBI" id="CHEBI:58201"/>
        <dbReference type="ChEBI" id="CHEBI:58830"/>
        <dbReference type="EC" id="2.5.1.78"/>
    </reaction>
</comment>
<dbReference type="EMBL" id="NAJQ01000310">
    <property type="protein sequence ID" value="TKA72427.1"/>
    <property type="molecule type" value="Genomic_DNA"/>
</dbReference>
<dbReference type="GO" id="GO:0000906">
    <property type="term" value="F:6,7-dimethyl-8-ribityllumazine synthase activity"/>
    <property type="evidence" value="ECO:0007669"/>
    <property type="project" value="UniProtKB-EC"/>
</dbReference>
<keyword evidence="4 7" id="KW-0686">Riboflavin biosynthesis</keyword>
<reference evidence="9 10" key="1">
    <citation type="submission" date="2017-03" db="EMBL/GenBank/DDBJ databases">
        <title>Genomes of endolithic fungi from Antarctica.</title>
        <authorList>
            <person name="Coleine C."/>
            <person name="Masonjones S."/>
            <person name="Stajich J.E."/>
        </authorList>
    </citation>
    <scope>NUCLEOTIDE SEQUENCE [LARGE SCALE GENOMIC DNA]</scope>
    <source>
        <strain evidence="9 10">CCFEE 5184</strain>
    </source>
</reference>
<evidence type="ECO:0000256" key="8">
    <source>
        <dbReference type="SAM" id="MobiDB-lite"/>
    </source>
</evidence>
<sequence>MAGIKGLGEAHTYDGSSLRIGIIHARWNTRLIAALLSGTLKTLTAAGVKRENIVIQSVPGSYELPYAVQRMYTSSQTQAAGASILGGAGSGIGGGGGMGIMQSATDLLGGSTTDLTGLAREVGGAGVPKEEGEEGGAPAEAAAGAAETGQAGLKQPFDALIAIGALIKGSTMHFEYISEAVSQGLMRVQLDTGCPVIFGLLTLLTEEQGMERAGIAGARGDEGHNHGEDWGAAAVELGVKRRGWAEGRFVE</sequence>
<protein>
    <recommendedName>
        <fullName evidence="3 7">6,7-dimethyl-8-ribityllumazine synthase</fullName>
        <shortName evidence="7">DMRL synthase</shortName>
        <ecNumber evidence="3 7">2.5.1.78</ecNumber>
    </recommendedName>
</protein>
<evidence type="ECO:0000256" key="3">
    <source>
        <dbReference type="ARBA" id="ARBA00012664"/>
    </source>
</evidence>
<dbReference type="OrthoDB" id="2965at2759"/>
<dbReference type="HAMAP" id="MF_00178">
    <property type="entry name" value="Lumazine_synth"/>
    <property type="match status" value="1"/>
</dbReference>
<keyword evidence="10" id="KW-1185">Reference proteome</keyword>
<dbReference type="SUPFAM" id="SSF52121">
    <property type="entry name" value="Lumazine synthase"/>
    <property type="match status" value="2"/>
</dbReference>
<dbReference type="UniPathway" id="UPA00275">
    <property type="reaction ID" value="UER00404"/>
</dbReference>
<dbReference type="STRING" id="329884.A0A4U0X9G5"/>
<dbReference type="PANTHER" id="PTHR21058">
    <property type="entry name" value="6,7-DIMETHYL-8-RIBITYLLUMAZINE SYNTHASE DMRL SYNTHASE LUMAZINE SYNTHASE"/>
    <property type="match status" value="1"/>
</dbReference>
<evidence type="ECO:0000313" key="10">
    <source>
        <dbReference type="Proteomes" id="UP000309340"/>
    </source>
</evidence>
<evidence type="ECO:0000256" key="4">
    <source>
        <dbReference type="ARBA" id="ARBA00022619"/>
    </source>
</evidence>
<dbReference type="CDD" id="cd09209">
    <property type="entry name" value="Lumazine_synthase-I"/>
    <property type="match status" value="1"/>
</dbReference>
<dbReference type="AlphaFoldDB" id="A0A4U0X9G5"/>
<evidence type="ECO:0000256" key="6">
    <source>
        <dbReference type="ARBA" id="ARBA00048785"/>
    </source>
</evidence>
<gene>
    <name evidence="9" type="ORF">B0A55_05401</name>
</gene>
<comment type="caution">
    <text evidence="9">The sequence shown here is derived from an EMBL/GenBank/DDBJ whole genome shotgun (WGS) entry which is preliminary data.</text>
</comment>
<dbReference type="Gene3D" id="3.40.50.960">
    <property type="entry name" value="Lumazine/riboflavin synthase"/>
    <property type="match status" value="1"/>
</dbReference>
<dbReference type="EC" id="2.5.1.78" evidence="3 7"/>
<evidence type="ECO:0000256" key="2">
    <source>
        <dbReference type="ARBA" id="ARBA00007424"/>
    </source>
</evidence>
<comment type="similarity">
    <text evidence="2 7">Belongs to the DMRL synthase family.</text>
</comment>
<evidence type="ECO:0000256" key="5">
    <source>
        <dbReference type="ARBA" id="ARBA00022679"/>
    </source>
</evidence>
<dbReference type="Proteomes" id="UP000309340">
    <property type="component" value="Unassembled WGS sequence"/>
</dbReference>
<accession>A0A4U0X9G5</accession>
<dbReference type="InterPro" id="IPR002180">
    <property type="entry name" value="LS/RS"/>
</dbReference>
<keyword evidence="5 7" id="KW-0808">Transferase</keyword>
<name>A0A4U0X9G5_9PEZI</name>